<evidence type="ECO:0000256" key="10">
    <source>
        <dbReference type="ARBA" id="ARBA00023204"/>
    </source>
</evidence>
<keyword evidence="19" id="KW-1185">Reference proteome</keyword>
<dbReference type="GO" id="GO:0000725">
    <property type="term" value="P:recombinational repair"/>
    <property type="evidence" value="ECO:0007669"/>
    <property type="project" value="TreeGrafter"/>
</dbReference>
<dbReference type="EMBL" id="CP044427">
    <property type="protein sequence ID" value="QFG69177.1"/>
    <property type="molecule type" value="Genomic_DNA"/>
</dbReference>
<proteinExistence type="inferred from homology"/>
<dbReference type="KEGG" id="serw:FY030_11090"/>
<evidence type="ECO:0000313" key="19">
    <source>
        <dbReference type="Proteomes" id="UP000326546"/>
    </source>
</evidence>
<keyword evidence="2" id="KW-0540">Nuclease</keyword>
<keyword evidence="5 15" id="KW-0378">Hydrolase</keyword>
<dbReference type="Gene3D" id="1.10.486.10">
    <property type="entry name" value="PCRA, domain 4"/>
    <property type="match status" value="1"/>
</dbReference>
<dbReference type="PANTHER" id="PTHR11070">
    <property type="entry name" value="UVRD / RECB / PCRA DNA HELICASE FAMILY MEMBER"/>
    <property type="match status" value="1"/>
</dbReference>
<evidence type="ECO:0000256" key="7">
    <source>
        <dbReference type="ARBA" id="ARBA00022839"/>
    </source>
</evidence>
<dbReference type="GO" id="GO:0005829">
    <property type="term" value="C:cytosol"/>
    <property type="evidence" value="ECO:0007669"/>
    <property type="project" value="TreeGrafter"/>
</dbReference>
<dbReference type="Pfam" id="PF00580">
    <property type="entry name" value="UvrD-helicase"/>
    <property type="match status" value="1"/>
</dbReference>
<dbReference type="InterPro" id="IPR027417">
    <property type="entry name" value="P-loop_NTPase"/>
</dbReference>
<keyword evidence="8 15" id="KW-0067">ATP-binding</keyword>
<evidence type="ECO:0000313" key="18">
    <source>
        <dbReference type="EMBL" id="QFG69177.1"/>
    </source>
</evidence>
<dbReference type="Pfam" id="PF12705">
    <property type="entry name" value="PDDEXK_1"/>
    <property type="match status" value="1"/>
</dbReference>
<dbReference type="GO" id="GO:0003677">
    <property type="term" value="F:DNA binding"/>
    <property type="evidence" value="ECO:0007669"/>
    <property type="project" value="UniProtKB-KW"/>
</dbReference>
<keyword evidence="3 15" id="KW-0547">Nucleotide-binding</keyword>
<dbReference type="OrthoDB" id="5240387at2"/>
<keyword evidence="9" id="KW-0238">DNA-binding</keyword>
<evidence type="ECO:0000256" key="11">
    <source>
        <dbReference type="ARBA" id="ARBA00023235"/>
    </source>
</evidence>
<dbReference type="PROSITE" id="PS51198">
    <property type="entry name" value="UVRD_HELICASE_ATP_BIND"/>
    <property type="match status" value="1"/>
</dbReference>
<sequence length="1088" mass="115899">MSLSPRPRLDAGQATVVGHRDGVLLVLGAPGTGRTTALVEHVRHRVGAGTSPDRCLVLAPTRPAAARLRTQIGSGLGRTHTEPMARTAASLAFAVLRLAAARSGEPGPRLISGAEQDVVLRELLIGHQELGTGPRWPERLVPALPTTGFRAQLRDLLMRAVEHGLAPADLEELAQRQDRPEWACAAQVLAEYDQVTALSDPGSYDPAWICTAAADALEDDEELRWVVQEQVEVVVVDDAQELTASAVRLLDVLRPASADAVLAGDPDAAAQGFRGALPGAFVDLASRWHERSPRTGSGEPAQTVPTVLLRHRHGSAGEVARVADRVAERVGVTSSRAHRRPEPGSGPGDVSVALARSAAQEAAHVARWLRRAHLVDGVPWEELVVLARSGRQQETVRRALATGGVPVHLDRSGVPLGQDPAVLPFLLAFDIVTRGPREQDAGRAWWVTPEEAVELLGSPLGGLDPLALRRLRRRVRAAELAAGGTRRADELLAELVSDPQLWRAPDSDVDPGLDGLARVGRVLEAGAAAHHGSSEGPQGTAEEVLWALWRASAVARLWASQALSGGALGARADRDLDAMLVLFGAAESFVERLPGSRARSFLTLVRSAEVASDTLVVGARRQRAVEVLTPQAAAGRRWRRAAIVGVQEGVWPDLRLRDTLLGAEALVAALQGRAVEGAGAWRAAQAQVRADELRQFHVAVTRAREALLVTATSSTEEQPSVLLDLVDPDYRDHPPVEVPAPMTLRGLVGEMRRTAVRCQREGDLAGRDRAVDLLARLDAEGVAGAGPGSWWQARDVSVDRSVRPDGPVRVSPSKVQTFQDCQLRWFLTARGAETGEARAAEIGTLVHAVIADAPSATVDELCEDLLRRWPDLELPTGWVADRALGQAQEMLGRYATYVREAAAAGRELLGTELELAVTVPDGDADLTAAQHGAPDGVGGAQPDGRAESFAAEADRAVRLVGAVDRLERDGQGRLVVVDLKTGRTKPTQAEVEEHAQLMAYQVAVEAGAFDAGTTSGGARLVQLGAAGPVAQEQPPLGDRPDPDAARRLVLEVGTGMRGARFTAHDLERRCRSCPARFACPLQPEGAQR</sequence>
<evidence type="ECO:0000256" key="13">
    <source>
        <dbReference type="ARBA" id="ARBA00034808"/>
    </source>
</evidence>
<dbReference type="RefSeq" id="WP_158061560.1">
    <property type="nucleotide sequence ID" value="NZ_CP044427.1"/>
</dbReference>
<evidence type="ECO:0000256" key="2">
    <source>
        <dbReference type="ARBA" id="ARBA00022722"/>
    </source>
</evidence>
<dbReference type="GO" id="GO:0043138">
    <property type="term" value="F:3'-5' DNA helicase activity"/>
    <property type="evidence" value="ECO:0007669"/>
    <property type="project" value="UniProtKB-EC"/>
</dbReference>
<evidence type="ECO:0000256" key="4">
    <source>
        <dbReference type="ARBA" id="ARBA00022763"/>
    </source>
</evidence>
<dbReference type="InterPro" id="IPR014017">
    <property type="entry name" value="DNA_helicase_UvrD-like_C"/>
</dbReference>
<dbReference type="InterPro" id="IPR000212">
    <property type="entry name" value="DNA_helicase_UvrD/REP"/>
</dbReference>
<comment type="similarity">
    <text evidence="1">Belongs to the helicase family. UvrD subfamily.</text>
</comment>
<dbReference type="SUPFAM" id="SSF52540">
    <property type="entry name" value="P-loop containing nucleoside triphosphate hydrolases"/>
    <property type="match status" value="1"/>
</dbReference>
<comment type="catalytic activity">
    <reaction evidence="12">
        <text>Couples ATP hydrolysis with the unwinding of duplex DNA by translocating in the 3'-5' direction.</text>
        <dbReference type="EC" id="5.6.2.4"/>
    </reaction>
</comment>
<dbReference type="Gene3D" id="1.10.10.160">
    <property type="match status" value="1"/>
</dbReference>
<evidence type="ECO:0000256" key="5">
    <source>
        <dbReference type="ARBA" id="ARBA00022801"/>
    </source>
</evidence>
<keyword evidence="4" id="KW-0227">DNA damage</keyword>
<dbReference type="Gene3D" id="3.40.50.300">
    <property type="entry name" value="P-loop containing nucleotide triphosphate hydrolases"/>
    <property type="match status" value="2"/>
</dbReference>
<evidence type="ECO:0000256" key="8">
    <source>
        <dbReference type="ARBA" id="ARBA00022840"/>
    </source>
</evidence>
<protein>
    <recommendedName>
        <fullName evidence="13">DNA 3'-5' helicase</fullName>
        <ecNumber evidence="13">5.6.2.4</ecNumber>
    </recommendedName>
</protein>
<name>A0A5J6V6E7_9MICO</name>
<keyword evidence="7" id="KW-0269">Exonuclease</keyword>
<dbReference type="InterPro" id="IPR013986">
    <property type="entry name" value="DExx_box_DNA_helicase_dom_sf"/>
</dbReference>
<dbReference type="Proteomes" id="UP000326546">
    <property type="component" value="Chromosome"/>
</dbReference>
<reference evidence="18 19" key="1">
    <citation type="submission" date="2019-09" db="EMBL/GenBank/DDBJ databases">
        <title>Serinicoccus pratensis sp. nov., isolated from meadow soil.</title>
        <authorList>
            <person name="Zhang W."/>
        </authorList>
    </citation>
    <scope>NUCLEOTIDE SEQUENCE [LARGE SCALE GENOMIC DNA]</scope>
    <source>
        <strain evidence="18 19">W204</strain>
    </source>
</reference>
<dbReference type="PANTHER" id="PTHR11070:SF59">
    <property type="entry name" value="DNA 3'-5' HELICASE"/>
    <property type="match status" value="1"/>
</dbReference>
<feature type="domain" description="UvrD-like helicase C-terminal" evidence="17">
    <location>
        <begin position="317"/>
        <end position="635"/>
    </location>
</feature>
<dbReference type="GO" id="GO:0004527">
    <property type="term" value="F:exonuclease activity"/>
    <property type="evidence" value="ECO:0007669"/>
    <property type="project" value="UniProtKB-KW"/>
</dbReference>
<dbReference type="GO" id="GO:0033202">
    <property type="term" value="C:DNA helicase complex"/>
    <property type="evidence" value="ECO:0007669"/>
    <property type="project" value="TreeGrafter"/>
</dbReference>
<feature type="domain" description="UvrD-like helicase ATP-binding" evidence="16">
    <location>
        <begin position="7"/>
        <end position="316"/>
    </location>
</feature>
<gene>
    <name evidence="18" type="ORF">FY030_11090</name>
</gene>
<keyword evidence="11" id="KW-0413">Isomerase</keyword>
<keyword evidence="10" id="KW-0234">DNA repair</keyword>
<feature type="binding site" evidence="15">
    <location>
        <begin position="28"/>
        <end position="35"/>
    </location>
    <ligand>
        <name>ATP</name>
        <dbReference type="ChEBI" id="CHEBI:30616"/>
    </ligand>
</feature>
<dbReference type="PROSITE" id="PS51217">
    <property type="entry name" value="UVRD_HELICASE_CTER"/>
    <property type="match status" value="1"/>
</dbReference>
<evidence type="ECO:0000256" key="3">
    <source>
        <dbReference type="ARBA" id="ARBA00022741"/>
    </source>
</evidence>
<dbReference type="InterPro" id="IPR014016">
    <property type="entry name" value="UvrD-like_ATP-bd"/>
</dbReference>
<dbReference type="Gene3D" id="3.90.320.10">
    <property type="match status" value="1"/>
</dbReference>
<dbReference type="InterPro" id="IPR011604">
    <property type="entry name" value="PDDEXK-like_dom_sf"/>
</dbReference>
<dbReference type="EC" id="5.6.2.4" evidence="13"/>
<evidence type="ECO:0000256" key="9">
    <source>
        <dbReference type="ARBA" id="ARBA00023125"/>
    </source>
</evidence>
<evidence type="ECO:0000256" key="14">
    <source>
        <dbReference type="ARBA" id="ARBA00048988"/>
    </source>
</evidence>
<dbReference type="GO" id="GO:0005524">
    <property type="term" value="F:ATP binding"/>
    <property type="evidence" value="ECO:0007669"/>
    <property type="project" value="UniProtKB-UniRule"/>
</dbReference>
<comment type="catalytic activity">
    <reaction evidence="14">
        <text>ATP + H2O = ADP + phosphate + H(+)</text>
        <dbReference type="Rhea" id="RHEA:13065"/>
        <dbReference type="ChEBI" id="CHEBI:15377"/>
        <dbReference type="ChEBI" id="CHEBI:15378"/>
        <dbReference type="ChEBI" id="CHEBI:30616"/>
        <dbReference type="ChEBI" id="CHEBI:43474"/>
        <dbReference type="ChEBI" id="CHEBI:456216"/>
        <dbReference type="EC" id="5.6.2.4"/>
    </reaction>
</comment>
<dbReference type="InterPro" id="IPR038726">
    <property type="entry name" value="PDDEXK_AddAB-type"/>
</dbReference>
<evidence type="ECO:0000256" key="1">
    <source>
        <dbReference type="ARBA" id="ARBA00009922"/>
    </source>
</evidence>
<evidence type="ECO:0000256" key="12">
    <source>
        <dbReference type="ARBA" id="ARBA00034617"/>
    </source>
</evidence>
<accession>A0A5J6V6E7</accession>
<evidence type="ECO:0000259" key="17">
    <source>
        <dbReference type="PROSITE" id="PS51217"/>
    </source>
</evidence>
<evidence type="ECO:0000256" key="15">
    <source>
        <dbReference type="PROSITE-ProRule" id="PRU00560"/>
    </source>
</evidence>
<evidence type="ECO:0000256" key="6">
    <source>
        <dbReference type="ARBA" id="ARBA00022806"/>
    </source>
</evidence>
<organism evidence="18 19">
    <name type="scientific">Ornithinimicrobium pratense</name>
    <dbReference type="NCBI Taxonomy" id="2593973"/>
    <lineage>
        <taxon>Bacteria</taxon>
        <taxon>Bacillati</taxon>
        <taxon>Actinomycetota</taxon>
        <taxon>Actinomycetes</taxon>
        <taxon>Micrococcales</taxon>
        <taxon>Ornithinimicrobiaceae</taxon>
        <taxon>Ornithinimicrobium</taxon>
    </lineage>
</organism>
<keyword evidence="6 15" id="KW-0347">Helicase</keyword>
<dbReference type="AlphaFoldDB" id="A0A5J6V6E7"/>
<evidence type="ECO:0000259" key="16">
    <source>
        <dbReference type="PROSITE" id="PS51198"/>
    </source>
</evidence>